<proteinExistence type="predicted"/>
<evidence type="ECO:0000313" key="4">
    <source>
        <dbReference type="Proteomes" id="UP000324575"/>
    </source>
</evidence>
<dbReference type="Proteomes" id="UP000324575">
    <property type="component" value="Unassembled WGS sequence"/>
</dbReference>
<keyword evidence="1" id="KW-0732">Signal</keyword>
<feature type="signal peptide" evidence="1">
    <location>
        <begin position="1"/>
        <end position="21"/>
    </location>
</feature>
<sequence>MRKKHLLVVACMVASIFGAQAQWSDSYQPRTADLAANNDIVTIDAGGNVIVAGAFTEDFSFGTTDLSPVAQSIYVVKYSAAGEKLSAIAIQGAATVTALTTDPDGNIYIAGNFADEVIFGSTDNNTQTKTGIMDGDLPIEDLGACFLAKYSPAGVLLNVEAYVPEPLNISDTEIMYDGYNNLKCIITHLEFSGNKLYASVVTTGIIENNGITLNGTYYDIFGFMYENIQSAALISFNETLQFSKLYAKLCPPDGEEFQFNVQYPQFTKSGDIIYFAALTLGNQELTINGAKENINFNFDGENFSEGYVIAKINATTEEKVSVQTFEATAQEYYLQSERTLDGLFLNNDKLLLTGIFDGNLTFDKTIDVEDQDVFVVSLNTNNLSQVVSAKQSERSGDEEFAASAIYDGKLNIAYNDITNYTSGIFSVSLTDAATSVAPEATESIYINSFASKNGKLVKVKATTSAEDSALSTITVSAENVSTGIHHPNNTKSPIRIYPNPVASTIYLSETGTIAIYNALGILVKQAVAVNQLNVNTLPAGVYFATVKSADTIGKVTFIKE</sequence>
<protein>
    <recommendedName>
        <fullName evidence="2">Secretion system C-terminal sorting domain-containing protein</fullName>
    </recommendedName>
</protein>
<name>A0A5M8P0N0_9BACT</name>
<reference evidence="3 4" key="1">
    <citation type="submission" date="2019-03" db="EMBL/GenBank/DDBJ databases">
        <title>Single cell metagenomics reveals metabolic interactions within the superorganism composed of flagellate Streblomastix strix and complex community of Bacteroidetes bacteria on its surface.</title>
        <authorList>
            <person name="Treitli S.C."/>
            <person name="Kolisko M."/>
            <person name="Husnik F."/>
            <person name="Keeling P."/>
            <person name="Hampl V."/>
        </authorList>
    </citation>
    <scope>NUCLEOTIDE SEQUENCE [LARGE SCALE GENOMIC DNA]</scope>
    <source>
        <strain evidence="3">St1</strain>
    </source>
</reference>
<evidence type="ECO:0000313" key="3">
    <source>
        <dbReference type="EMBL" id="KAA6301979.1"/>
    </source>
</evidence>
<dbReference type="Pfam" id="PF18962">
    <property type="entry name" value="Por_Secre_tail"/>
    <property type="match status" value="1"/>
</dbReference>
<dbReference type="InterPro" id="IPR026444">
    <property type="entry name" value="Secre_tail"/>
</dbReference>
<dbReference type="InterPro" id="IPR011041">
    <property type="entry name" value="Quinoprot_gluc/sorb_DH_b-prop"/>
</dbReference>
<dbReference type="SUPFAM" id="SSF101898">
    <property type="entry name" value="NHL repeat"/>
    <property type="match status" value="1"/>
</dbReference>
<evidence type="ECO:0000259" key="2">
    <source>
        <dbReference type="Pfam" id="PF18962"/>
    </source>
</evidence>
<organism evidence="3 4">
    <name type="scientific">Candidatus Ordinivivax streblomastigis</name>
    <dbReference type="NCBI Taxonomy" id="2540710"/>
    <lineage>
        <taxon>Bacteria</taxon>
        <taxon>Pseudomonadati</taxon>
        <taxon>Bacteroidota</taxon>
        <taxon>Bacteroidia</taxon>
        <taxon>Bacteroidales</taxon>
        <taxon>Candidatus Ordinivivax</taxon>
    </lineage>
</organism>
<feature type="domain" description="Secretion system C-terminal sorting" evidence="2">
    <location>
        <begin position="496"/>
        <end position="550"/>
    </location>
</feature>
<accession>A0A5M8P0N0</accession>
<dbReference type="SUPFAM" id="SSF50952">
    <property type="entry name" value="Soluble quinoprotein glucose dehydrogenase"/>
    <property type="match status" value="1"/>
</dbReference>
<dbReference type="AlphaFoldDB" id="A0A5M8P0N0"/>
<evidence type="ECO:0000256" key="1">
    <source>
        <dbReference type="SAM" id="SignalP"/>
    </source>
</evidence>
<dbReference type="EMBL" id="SNRX01000011">
    <property type="protein sequence ID" value="KAA6301979.1"/>
    <property type="molecule type" value="Genomic_DNA"/>
</dbReference>
<gene>
    <name evidence="3" type="ORF">EZS26_001795</name>
</gene>
<comment type="caution">
    <text evidence="3">The sequence shown here is derived from an EMBL/GenBank/DDBJ whole genome shotgun (WGS) entry which is preliminary data.</text>
</comment>
<feature type="chain" id="PRO_5024372172" description="Secretion system C-terminal sorting domain-containing protein" evidence="1">
    <location>
        <begin position="22"/>
        <end position="560"/>
    </location>
</feature>
<dbReference type="NCBIfam" id="TIGR04183">
    <property type="entry name" value="Por_Secre_tail"/>
    <property type="match status" value="1"/>
</dbReference>